<dbReference type="InterPro" id="IPR027558">
    <property type="entry name" value="Pre_pil_HX9DG_C"/>
</dbReference>
<gene>
    <name evidence="3" type="ORF">R5W23_005973</name>
</gene>
<comment type="caution">
    <text evidence="3">The sequence shown here is derived from an EMBL/GenBank/DDBJ whole genome shotgun (WGS) entry which is preliminary data.</text>
</comment>
<evidence type="ECO:0000256" key="1">
    <source>
        <dbReference type="SAM" id="Phobius"/>
    </source>
</evidence>
<dbReference type="Pfam" id="PF07963">
    <property type="entry name" value="N_methyl"/>
    <property type="match status" value="1"/>
</dbReference>
<reference evidence="4" key="1">
    <citation type="journal article" date="2023" name="Mar. Drugs">
        <title>Gemmata algarum, a Novel Planctomycete Isolated from an Algal Mat, Displays Antimicrobial Activity.</title>
        <authorList>
            <person name="Kumar G."/>
            <person name="Kallscheuer N."/>
            <person name="Kashif M."/>
            <person name="Ahamad S."/>
            <person name="Jagadeeshwari U."/>
            <person name="Pannikurungottu S."/>
            <person name="Haufschild T."/>
            <person name="Kabuu M."/>
            <person name="Sasikala C."/>
            <person name="Jogler C."/>
            <person name="Ramana C."/>
        </authorList>
    </citation>
    <scope>NUCLEOTIDE SEQUENCE [LARGE SCALE GENOMIC DNA]</scope>
    <source>
        <strain evidence="4">JC673</strain>
    </source>
</reference>
<keyword evidence="1" id="KW-0812">Transmembrane</keyword>
<evidence type="ECO:0000313" key="3">
    <source>
        <dbReference type="EMBL" id="MDY3558816.1"/>
    </source>
</evidence>
<dbReference type="InterPro" id="IPR012902">
    <property type="entry name" value="N_methyl_site"/>
</dbReference>
<evidence type="ECO:0000259" key="2">
    <source>
        <dbReference type="Pfam" id="PF07596"/>
    </source>
</evidence>
<dbReference type="NCBIfam" id="TIGR04294">
    <property type="entry name" value="pre_pil_HX9DG"/>
    <property type="match status" value="1"/>
</dbReference>
<dbReference type="RefSeq" id="WP_320685689.1">
    <property type="nucleotide sequence ID" value="NZ_JAXBLV010000056.1"/>
</dbReference>
<proteinExistence type="predicted"/>
<dbReference type="Gene3D" id="3.30.700.10">
    <property type="entry name" value="Glycoprotein, Type 4 Pilin"/>
    <property type="match status" value="1"/>
</dbReference>
<keyword evidence="4" id="KW-1185">Reference proteome</keyword>
<dbReference type="EMBL" id="JAXBLV010000056">
    <property type="protein sequence ID" value="MDY3558816.1"/>
    <property type="molecule type" value="Genomic_DNA"/>
</dbReference>
<sequence>MAHIRSERPRSGFTLIELLVVIAIIAILIGLLLPAVQKVREAAARMSCQNNMKQIGLAVHNYESANGFVPPSKNRWTFVGPLVHMLPYLEQDNIYKQIDPKVYTVTPSSTTANPAGGDWINAFWPTTFSVSRNRVKAFECPSDPSLYQASGAIVSDIGQGNIQQPGGAPRRDAGSIGGYTSSSLQNAGGLPGCTNYVPNAGTLGQYQITNTASLSQPFYASHAGPFTYENKTTIIGITDGSSNTIAFFEITGDFSGSGGPAGTPLGSRTWSVAWMGASGFPMYWSATSTQNLFSAGSFHSGIYNIVMCDGSVRSLRSGNTLPTSGAEIGNRTNVGWDTLQRMAGATDGDTPLAN</sequence>
<feature type="transmembrane region" description="Helical" evidence="1">
    <location>
        <begin position="12"/>
        <end position="36"/>
    </location>
</feature>
<keyword evidence="1" id="KW-0472">Membrane</keyword>
<keyword evidence="1" id="KW-1133">Transmembrane helix</keyword>
<dbReference type="Pfam" id="PF07596">
    <property type="entry name" value="SBP_bac_10"/>
    <property type="match status" value="1"/>
</dbReference>
<accession>A0ABU5EU27</accession>
<organism evidence="3 4">
    <name type="scientific">Gemmata algarum</name>
    <dbReference type="NCBI Taxonomy" id="2975278"/>
    <lineage>
        <taxon>Bacteria</taxon>
        <taxon>Pseudomonadati</taxon>
        <taxon>Planctomycetota</taxon>
        <taxon>Planctomycetia</taxon>
        <taxon>Gemmatales</taxon>
        <taxon>Gemmataceae</taxon>
        <taxon>Gemmata</taxon>
    </lineage>
</organism>
<dbReference type="InterPro" id="IPR045584">
    <property type="entry name" value="Pilin-like"/>
</dbReference>
<dbReference type="PANTHER" id="PTHR30093:SF2">
    <property type="entry name" value="TYPE II SECRETION SYSTEM PROTEIN H"/>
    <property type="match status" value="1"/>
</dbReference>
<dbReference type="PANTHER" id="PTHR30093">
    <property type="entry name" value="GENERAL SECRETION PATHWAY PROTEIN G"/>
    <property type="match status" value="1"/>
</dbReference>
<evidence type="ECO:0000313" key="4">
    <source>
        <dbReference type="Proteomes" id="UP001272242"/>
    </source>
</evidence>
<protein>
    <submittedName>
        <fullName evidence="3">DUF1559 domain-containing protein</fullName>
    </submittedName>
</protein>
<dbReference type="NCBIfam" id="TIGR02532">
    <property type="entry name" value="IV_pilin_GFxxxE"/>
    <property type="match status" value="1"/>
</dbReference>
<dbReference type="InterPro" id="IPR011453">
    <property type="entry name" value="DUF1559"/>
</dbReference>
<name>A0ABU5EU27_9BACT</name>
<dbReference type="Proteomes" id="UP001272242">
    <property type="component" value="Unassembled WGS sequence"/>
</dbReference>
<dbReference type="SUPFAM" id="SSF54523">
    <property type="entry name" value="Pili subunits"/>
    <property type="match status" value="1"/>
</dbReference>
<feature type="domain" description="DUF1559" evidence="2">
    <location>
        <begin position="37"/>
        <end position="315"/>
    </location>
</feature>
<dbReference type="PROSITE" id="PS00409">
    <property type="entry name" value="PROKAR_NTER_METHYL"/>
    <property type="match status" value="1"/>
</dbReference>